<dbReference type="GO" id="GO:0015833">
    <property type="term" value="P:peptide transport"/>
    <property type="evidence" value="ECO:0007669"/>
    <property type="project" value="InterPro"/>
</dbReference>
<keyword evidence="6" id="KW-0547">Nucleotide-binding</keyword>
<evidence type="ECO:0000256" key="4">
    <source>
        <dbReference type="ARBA" id="ARBA00022475"/>
    </source>
</evidence>
<evidence type="ECO:0000256" key="10">
    <source>
        <dbReference type="SAM" id="MobiDB-lite"/>
    </source>
</evidence>
<dbReference type="EMBL" id="VFPQ01000001">
    <property type="protein sequence ID" value="TQM73816.1"/>
    <property type="molecule type" value="Genomic_DNA"/>
</dbReference>
<feature type="compositionally biased region" description="Low complexity" evidence="10">
    <location>
        <begin position="306"/>
        <end position="325"/>
    </location>
</feature>
<dbReference type="PANTHER" id="PTHR43297:SF14">
    <property type="entry name" value="ATPASE AAA-TYPE CORE DOMAIN-CONTAINING PROTEIN"/>
    <property type="match status" value="1"/>
</dbReference>
<dbReference type="InterPro" id="IPR050388">
    <property type="entry name" value="ABC_Ni/Peptide_Import"/>
</dbReference>
<keyword evidence="4" id="KW-1003">Cell membrane</keyword>
<evidence type="ECO:0000313" key="13">
    <source>
        <dbReference type="Proteomes" id="UP000319213"/>
    </source>
</evidence>
<dbReference type="CDD" id="cd03257">
    <property type="entry name" value="ABC_NikE_OppD_transporters"/>
    <property type="match status" value="2"/>
</dbReference>
<dbReference type="InterPro" id="IPR003593">
    <property type="entry name" value="AAA+_ATPase"/>
</dbReference>
<dbReference type="PROSITE" id="PS00211">
    <property type="entry name" value="ABC_TRANSPORTER_1"/>
    <property type="match status" value="2"/>
</dbReference>
<comment type="subcellular location">
    <subcellularLocation>
        <location evidence="1">Cell membrane</location>
        <topology evidence="1">Peripheral membrane protein</topology>
    </subcellularLocation>
</comment>
<protein>
    <submittedName>
        <fullName evidence="12">Peptide/nickel transport system ATP-binding protein</fullName>
    </submittedName>
</protein>
<name>A0A543ITA6_9ACTN</name>
<evidence type="ECO:0000256" key="2">
    <source>
        <dbReference type="ARBA" id="ARBA00005417"/>
    </source>
</evidence>
<keyword evidence="5" id="KW-0997">Cell inner membrane</keyword>
<dbReference type="Pfam" id="PF08352">
    <property type="entry name" value="oligo_HPY"/>
    <property type="match status" value="1"/>
</dbReference>
<evidence type="ECO:0000256" key="3">
    <source>
        <dbReference type="ARBA" id="ARBA00022448"/>
    </source>
</evidence>
<dbReference type="Pfam" id="PF00005">
    <property type="entry name" value="ABC_tran"/>
    <property type="match status" value="2"/>
</dbReference>
<feature type="domain" description="ABC transporter" evidence="11">
    <location>
        <begin position="21"/>
        <end position="272"/>
    </location>
</feature>
<dbReference type="NCBIfam" id="NF007739">
    <property type="entry name" value="PRK10419.1"/>
    <property type="match status" value="2"/>
</dbReference>
<keyword evidence="13" id="KW-1185">Reference proteome</keyword>
<dbReference type="SUPFAM" id="SSF52540">
    <property type="entry name" value="P-loop containing nucleoside triphosphate hydrolases"/>
    <property type="match status" value="2"/>
</dbReference>
<keyword evidence="9" id="KW-0472">Membrane</keyword>
<evidence type="ECO:0000256" key="9">
    <source>
        <dbReference type="ARBA" id="ARBA00023136"/>
    </source>
</evidence>
<evidence type="ECO:0000256" key="5">
    <source>
        <dbReference type="ARBA" id="ARBA00022519"/>
    </source>
</evidence>
<evidence type="ECO:0000256" key="6">
    <source>
        <dbReference type="ARBA" id="ARBA00022741"/>
    </source>
</evidence>
<dbReference type="GO" id="GO:0016887">
    <property type="term" value="F:ATP hydrolysis activity"/>
    <property type="evidence" value="ECO:0007669"/>
    <property type="project" value="InterPro"/>
</dbReference>
<dbReference type="SMART" id="SM00382">
    <property type="entry name" value="AAA"/>
    <property type="match status" value="2"/>
</dbReference>
<organism evidence="12 13">
    <name type="scientific">Thermopolyspora flexuosa</name>
    <dbReference type="NCBI Taxonomy" id="103836"/>
    <lineage>
        <taxon>Bacteria</taxon>
        <taxon>Bacillati</taxon>
        <taxon>Actinomycetota</taxon>
        <taxon>Actinomycetes</taxon>
        <taxon>Streptosporangiales</taxon>
        <taxon>Streptosporangiaceae</taxon>
        <taxon>Thermopolyspora</taxon>
    </lineage>
</organism>
<sequence length="594" mass="63162">MTAPTVPSAAEPRGGAGEPLLTVTDLTIRFGRGRDAETVVDRVGFTVPAGEVVALVGESGAGKSLTASAILGLLPPDAEVVSGTVALRGEEVLSATRSSVTRFRGRRIGMIFQNPLTSLDPSFTIGNQLREIIALHHPQAPRHERRAIAETWLRNVGIEDTARVLAAYPHELSGGMRQRVMIALASLAGPALLIADEPTTALDAVVQKQILDLLRGTVDRTGGSLLLITHDFGVVSYVADRVAVMKDGRIVEQGPRERVLTAPAEEYTRSLIRAVPELGARFRLAGLGLPRRLGLAGPGDPPPAPAGAAPAGRTGAPGPADGRPPLVSLRGVTKEFTVGGLGTGLPKRRFTALTGVSLDIRRGEAFGLIGASGSGKSTLARLAGGLQRPTSGEVVFDGEVISALSRARLRRLRPRFQFVFQDATSSLNPRVPVGEQIARPLLRLGKASSRRESRARAAAALDLVALPAAYLERYPHELSGGQRQRIGIARALALEPDLLILDEPTSALDVSTQADILNLLLELKENLDLTYLLIGHNLAVVEFMCDRIGVLRHGVLVETFDAAELTDDRRHPATKELLDAVLPLGRAEPRRVPA</sequence>
<keyword evidence="3" id="KW-0813">Transport</keyword>
<dbReference type="OrthoDB" id="2986442at2"/>
<feature type="domain" description="ABC transporter" evidence="11">
    <location>
        <begin position="327"/>
        <end position="578"/>
    </location>
</feature>
<dbReference type="InterPro" id="IPR017871">
    <property type="entry name" value="ABC_transporter-like_CS"/>
</dbReference>
<comment type="similarity">
    <text evidence="2">Belongs to the ABC transporter superfamily.</text>
</comment>
<dbReference type="InterPro" id="IPR003439">
    <property type="entry name" value="ABC_transporter-like_ATP-bd"/>
</dbReference>
<dbReference type="InterPro" id="IPR013563">
    <property type="entry name" value="Oligopep_ABC_C"/>
</dbReference>
<evidence type="ECO:0000256" key="7">
    <source>
        <dbReference type="ARBA" id="ARBA00022840"/>
    </source>
</evidence>
<dbReference type="PANTHER" id="PTHR43297">
    <property type="entry name" value="OLIGOPEPTIDE TRANSPORT ATP-BINDING PROTEIN APPD"/>
    <property type="match status" value="1"/>
</dbReference>
<dbReference type="Gene3D" id="3.40.50.300">
    <property type="entry name" value="P-loop containing nucleotide triphosphate hydrolases"/>
    <property type="match status" value="2"/>
</dbReference>
<dbReference type="PROSITE" id="PS50893">
    <property type="entry name" value="ABC_TRANSPORTER_2"/>
    <property type="match status" value="2"/>
</dbReference>
<dbReference type="RefSeq" id="WP_142258078.1">
    <property type="nucleotide sequence ID" value="NZ_BMPV01000004.1"/>
</dbReference>
<dbReference type="GO" id="GO:0005524">
    <property type="term" value="F:ATP binding"/>
    <property type="evidence" value="ECO:0007669"/>
    <property type="project" value="UniProtKB-KW"/>
</dbReference>
<evidence type="ECO:0000259" key="11">
    <source>
        <dbReference type="PROSITE" id="PS50893"/>
    </source>
</evidence>
<evidence type="ECO:0000256" key="1">
    <source>
        <dbReference type="ARBA" id="ARBA00004202"/>
    </source>
</evidence>
<comment type="caution">
    <text evidence="12">The sequence shown here is derived from an EMBL/GenBank/DDBJ whole genome shotgun (WGS) entry which is preliminary data.</text>
</comment>
<evidence type="ECO:0000313" key="12">
    <source>
        <dbReference type="EMBL" id="TQM73816.1"/>
    </source>
</evidence>
<keyword evidence="7 12" id="KW-0067">ATP-binding</keyword>
<dbReference type="GO" id="GO:0005886">
    <property type="term" value="C:plasma membrane"/>
    <property type="evidence" value="ECO:0007669"/>
    <property type="project" value="UniProtKB-SubCell"/>
</dbReference>
<evidence type="ECO:0000256" key="8">
    <source>
        <dbReference type="ARBA" id="ARBA00022967"/>
    </source>
</evidence>
<dbReference type="AlphaFoldDB" id="A0A543ITA6"/>
<feature type="region of interest" description="Disordered" evidence="10">
    <location>
        <begin position="294"/>
        <end position="325"/>
    </location>
</feature>
<accession>A0A543ITA6</accession>
<keyword evidence="8" id="KW-1278">Translocase</keyword>
<dbReference type="InterPro" id="IPR027417">
    <property type="entry name" value="P-loop_NTPase"/>
</dbReference>
<gene>
    <name evidence="12" type="ORF">FHX40_0471</name>
</gene>
<proteinExistence type="inferred from homology"/>
<reference evidence="12 13" key="1">
    <citation type="submission" date="2019-06" db="EMBL/GenBank/DDBJ databases">
        <title>Sequencing the genomes of 1000 actinobacteria strains.</title>
        <authorList>
            <person name="Klenk H.-P."/>
        </authorList>
    </citation>
    <scope>NUCLEOTIDE SEQUENCE [LARGE SCALE GENOMIC DNA]</scope>
    <source>
        <strain evidence="12 13">DSM 43186</strain>
    </source>
</reference>
<dbReference type="Proteomes" id="UP000319213">
    <property type="component" value="Unassembled WGS sequence"/>
</dbReference>